<dbReference type="PANTHER" id="PTHR30027:SF3">
    <property type="entry name" value="16S RRNA (URACIL(1498)-N(3))-METHYLTRANSFERASE"/>
    <property type="match status" value="1"/>
</dbReference>
<evidence type="ECO:0000256" key="8">
    <source>
        <dbReference type="ARBA" id="ARBA00022679"/>
    </source>
</evidence>
<evidence type="ECO:0000256" key="10">
    <source>
        <dbReference type="ARBA" id="ARBA00025699"/>
    </source>
</evidence>
<dbReference type="PANTHER" id="PTHR30027">
    <property type="entry name" value="RIBOSOMAL RNA SMALL SUBUNIT METHYLTRANSFERASE E"/>
    <property type="match status" value="1"/>
</dbReference>
<keyword evidence="8 12" id="KW-0808">Transferase</keyword>
<sequence>MQRYFVEPHLFHEHELTIIGDDVHHIVNVMRARIGDEILVSDGAGRSARARLVSLSAKEVQAEVIELLQEERELPIRVTIGQGMPKGEKMEWILQKGTELGAYSFFPFSSERTIVKLDAKKEAKKLERWRKIVKEAAEQSHRAVLPELLAPVSFREALAAGQAYTHVAIAYEKEGSTTVHEVLEQMSAGDSLLVLIGPEGGFSPEEVAQAESKGFLTVSLGPRILRTETASQYVLAAASYQFERKASSHRKG</sequence>
<evidence type="ECO:0000259" key="13">
    <source>
        <dbReference type="Pfam" id="PF04452"/>
    </source>
</evidence>
<evidence type="ECO:0000256" key="2">
    <source>
        <dbReference type="ARBA" id="ARBA00005528"/>
    </source>
</evidence>
<dbReference type="InterPro" id="IPR006700">
    <property type="entry name" value="RsmE"/>
</dbReference>
<evidence type="ECO:0000313" key="16">
    <source>
        <dbReference type="EMBL" id="RNB57223.1"/>
    </source>
</evidence>
<dbReference type="SUPFAM" id="SSF88697">
    <property type="entry name" value="PUA domain-like"/>
    <property type="match status" value="1"/>
</dbReference>
<dbReference type="GO" id="GO:0005737">
    <property type="term" value="C:cytoplasm"/>
    <property type="evidence" value="ECO:0007669"/>
    <property type="project" value="UniProtKB-SubCell"/>
</dbReference>
<keyword evidence="9 12" id="KW-0949">S-adenosyl-L-methionine</keyword>
<dbReference type="EC" id="2.1.1.193" evidence="3 12"/>
<dbReference type="Proteomes" id="UP000276178">
    <property type="component" value="Unassembled WGS sequence"/>
</dbReference>
<dbReference type="GO" id="GO:0070475">
    <property type="term" value="P:rRNA base methylation"/>
    <property type="evidence" value="ECO:0007669"/>
    <property type="project" value="TreeGrafter"/>
</dbReference>
<dbReference type="NCBIfam" id="NF008692">
    <property type="entry name" value="PRK11713.1-5"/>
    <property type="match status" value="1"/>
</dbReference>
<dbReference type="InterPro" id="IPR046887">
    <property type="entry name" value="RsmE_PUA-like"/>
</dbReference>
<reference evidence="15 18" key="2">
    <citation type="submission" date="2019-06" db="EMBL/GenBank/DDBJ databases">
        <title>Whole genome shotgun sequence of Brevibacillus agri NBRC 15538.</title>
        <authorList>
            <person name="Hosoyama A."/>
            <person name="Uohara A."/>
            <person name="Ohji S."/>
            <person name="Ichikawa N."/>
        </authorList>
    </citation>
    <scope>NUCLEOTIDE SEQUENCE [LARGE SCALE GENOMIC DNA]</scope>
    <source>
        <strain evidence="15 18">NBRC 15538</strain>
    </source>
</reference>
<comment type="subcellular location">
    <subcellularLocation>
        <location evidence="1 12">Cytoplasm</location>
    </subcellularLocation>
</comment>
<dbReference type="InterPro" id="IPR015947">
    <property type="entry name" value="PUA-like_sf"/>
</dbReference>
<accession>A0A3M8B1T0</accession>
<dbReference type="Proteomes" id="UP000317180">
    <property type="component" value="Unassembled WGS sequence"/>
</dbReference>
<evidence type="ECO:0000256" key="9">
    <source>
        <dbReference type="ARBA" id="ARBA00022691"/>
    </source>
</evidence>
<dbReference type="GO" id="GO:0070042">
    <property type="term" value="F:rRNA (uridine-N3-)-methyltransferase activity"/>
    <property type="evidence" value="ECO:0007669"/>
    <property type="project" value="TreeGrafter"/>
</dbReference>
<dbReference type="Gene3D" id="3.40.1280.10">
    <property type="match status" value="1"/>
</dbReference>
<dbReference type="Pfam" id="PF04452">
    <property type="entry name" value="Methyltrans_RNA"/>
    <property type="match status" value="1"/>
</dbReference>
<dbReference type="GeneID" id="82812349"/>
<feature type="domain" description="Ribosomal RNA small subunit methyltransferase E methyltransferase" evidence="13">
    <location>
        <begin position="73"/>
        <end position="238"/>
    </location>
</feature>
<dbReference type="EMBL" id="RHHN01000025">
    <property type="protein sequence ID" value="RNB57223.1"/>
    <property type="molecule type" value="Genomic_DNA"/>
</dbReference>
<comment type="function">
    <text evidence="10 12">Specifically methylates the N3 position of the uracil ring of uridine 1498 (m3U1498) in 16S rRNA. Acts on the fully assembled 30S ribosomal subunit.</text>
</comment>
<dbReference type="OrthoDB" id="9815641at2"/>
<dbReference type="Pfam" id="PF20260">
    <property type="entry name" value="PUA_4"/>
    <property type="match status" value="1"/>
</dbReference>
<keyword evidence="5 12" id="KW-0963">Cytoplasm</keyword>
<gene>
    <name evidence="15" type="ORF">BAG01nite_21250</name>
    <name evidence="16" type="ORF">EB820_08040</name>
</gene>
<dbReference type="NCBIfam" id="TIGR00046">
    <property type="entry name" value="RsmE family RNA methyltransferase"/>
    <property type="match status" value="1"/>
</dbReference>
<evidence type="ECO:0000256" key="12">
    <source>
        <dbReference type="PIRNR" id="PIRNR015601"/>
    </source>
</evidence>
<dbReference type="CDD" id="cd18084">
    <property type="entry name" value="RsmE-like"/>
    <property type="match status" value="1"/>
</dbReference>
<dbReference type="InterPro" id="IPR029028">
    <property type="entry name" value="Alpha/beta_knot_MTases"/>
</dbReference>
<dbReference type="SUPFAM" id="SSF75217">
    <property type="entry name" value="alpha/beta knot"/>
    <property type="match status" value="1"/>
</dbReference>
<evidence type="ECO:0000256" key="5">
    <source>
        <dbReference type="ARBA" id="ARBA00022490"/>
    </source>
</evidence>
<evidence type="ECO:0000256" key="3">
    <source>
        <dbReference type="ARBA" id="ARBA00012328"/>
    </source>
</evidence>
<evidence type="ECO:0000256" key="4">
    <source>
        <dbReference type="ARBA" id="ARBA00013673"/>
    </source>
</evidence>
<comment type="similarity">
    <text evidence="2 12">Belongs to the RNA methyltransferase RsmE family.</text>
</comment>
<keyword evidence="18" id="KW-1185">Reference proteome</keyword>
<evidence type="ECO:0000256" key="7">
    <source>
        <dbReference type="ARBA" id="ARBA00022603"/>
    </source>
</evidence>
<dbReference type="InterPro" id="IPR029026">
    <property type="entry name" value="tRNA_m1G_MTases_N"/>
</dbReference>
<dbReference type="PIRSF" id="PIRSF015601">
    <property type="entry name" value="MTase_slr0722"/>
    <property type="match status" value="1"/>
</dbReference>
<evidence type="ECO:0000313" key="15">
    <source>
        <dbReference type="EMBL" id="GED26023.1"/>
    </source>
</evidence>
<organism evidence="16 17">
    <name type="scientific">Brevibacillus agri</name>
    <dbReference type="NCBI Taxonomy" id="51101"/>
    <lineage>
        <taxon>Bacteria</taxon>
        <taxon>Bacillati</taxon>
        <taxon>Bacillota</taxon>
        <taxon>Bacilli</taxon>
        <taxon>Bacillales</taxon>
        <taxon>Paenibacillaceae</taxon>
        <taxon>Brevibacillus</taxon>
    </lineage>
</organism>
<keyword evidence="7 12" id="KW-0489">Methyltransferase</keyword>
<dbReference type="InterPro" id="IPR046886">
    <property type="entry name" value="RsmE_MTase_dom"/>
</dbReference>
<dbReference type="NCBIfam" id="NF008691">
    <property type="entry name" value="PRK11713.1-4"/>
    <property type="match status" value="1"/>
</dbReference>
<dbReference type="EMBL" id="BJOD01000018">
    <property type="protein sequence ID" value="GED26023.1"/>
    <property type="molecule type" value="Genomic_DNA"/>
</dbReference>
<dbReference type="AlphaFoldDB" id="A0A3M8B1T0"/>
<reference evidence="16 17" key="1">
    <citation type="submission" date="2018-10" db="EMBL/GenBank/DDBJ databases">
        <title>Phylogenomics of Brevibacillus.</title>
        <authorList>
            <person name="Dunlap C."/>
        </authorList>
    </citation>
    <scope>NUCLEOTIDE SEQUENCE [LARGE SCALE GENOMIC DNA]</scope>
    <source>
        <strain evidence="16 17">NRRL NRS 1219</strain>
    </source>
</reference>
<name>A0A3M8B1T0_9BACL</name>
<evidence type="ECO:0000256" key="11">
    <source>
        <dbReference type="ARBA" id="ARBA00047944"/>
    </source>
</evidence>
<evidence type="ECO:0000256" key="6">
    <source>
        <dbReference type="ARBA" id="ARBA00022552"/>
    </source>
</evidence>
<dbReference type="RefSeq" id="WP_005833098.1">
    <property type="nucleotide sequence ID" value="NZ_BJOD01000018.1"/>
</dbReference>
<feature type="domain" description="Ribosomal RNA small subunit methyltransferase E PUA-like" evidence="14">
    <location>
        <begin position="20"/>
        <end position="64"/>
    </location>
</feature>
<evidence type="ECO:0000259" key="14">
    <source>
        <dbReference type="Pfam" id="PF20260"/>
    </source>
</evidence>
<evidence type="ECO:0000313" key="18">
    <source>
        <dbReference type="Proteomes" id="UP000317180"/>
    </source>
</evidence>
<evidence type="ECO:0000313" key="17">
    <source>
        <dbReference type="Proteomes" id="UP000276178"/>
    </source>
</evidence>
<keyword evidence="6 12" id="KW-0698">rRNA processing</keyword>
<comment type="caution">
    <text evidence="16">The sequence shown here is derived from an EMBL/GenBank/DDBJ whole genome shotgun (WGS) entry which is preliminary data.</text>
</comment>
<evidence type="ECO:0000256" key="1">
    <source>
        <dbReference type="ARBA" id="ARBA00004496"/>
    </source>
</evidence>
<protein>
    <recommendedName>
        <fullName evidence="4 12">Ribosomal RNA small subunit methyltransferase E</fullName>
        <ecNumber evidence="3 12">2.1.1.193</ecNumber>
    </recommendedName>
</protein>
<comment type="catalytic activity">
    <reaction evidence="11 12">
        <text>uridine(1498) in 16S rRNA + S-adenosyl-L-methionine = N(3)-methyluridine(1498) in 16S rRNA + S-adenosyl-L-homocysteine + H(+)</text>
        <dbReference type="Rhea" id="RHEA:42920"/>
        <dbReference type="Rhea" id="RHEA-COMP:10283"/>
        <dbReference type="Rhea" id="RHEA-COMP:10284"/>
        <dbReference type="ChEBI" id="CHEBI:15378"/>
        <dbReference type="ChEBI" id="CHEBI:57856"/>
        <dbReference type="ChEBI" id="CHEBI:59789"/>
        <dbReference type="ChEBI" id="CHEBI:65315"/>
        <dbReference type="ChEBI" id="CHEBI:74502"/>
        <dbReference type="EC" id="2.1.1.193"/>
    </reaction>
</comment>
<proteinExistence type="inferred from homology"/>